<dbReference type="AlphaFoldDB" id="A0A1E4TF43"/>
<organism evidence="11 12">
    <name type="scientific">Tortispora caseinolytica NRRL Y-17796</name>
    <dbReference type="NCBI Taxonomy" id="767744"/>
    <lineage>
        <taxon>Eukaryota</taxon>
        <taxon>Fungi</taxon>
        <taxon>Dikarya</taxon>
        <taxon>Ascomycota</taxon>
        <taxon>Saccharomycotina</taxon>
        <taxon>Trigonopsidomycetes</taxon>
        <taxon>Trigonopsidales</taxon>
        <taxon>Trigonopsidaceae</taxon>
        <taxon>Tortispora</taxon>
    </lineage>
</organism>
<dbReference type="InterPro" id="IPR011989">
    <property type="entry name" value="ARM-like"/>
</dbReference>
<proteinExistence type="inferred from homology"/>
<evidence type="ECO:0000256" key="7">
    <source>
        <dbReference type="ARBA" id="ARBA00023136"/>
    </source>
</evidence>
<dbReference type="PIRSF" id="PIRSF037094">
    <property type="entry name" value="AP1_complex_gamma"/>
    <property type="match status" value="1"/>
</dbReference>
<dbReference type="SUPFAM" id="SSF49348">
    <property type="entry name" value="Clathrin adaptor appendage domain"/>
    <property type="match status" value="1"/>
</dbReference>
<dbReference type="Proteomes" id="UP000095023">
    <property type="component" value="Unassembled WGS sequence"/>
</dbReference>
<dbReference type="SUPFAM" id="SSF48371">
    <property type="entry name" value="ARM repeat"/>
    <property type="match status" value="1"/>
</dbReference>
<evidence type="ECO:0000256" key="1">
    <source>
        <dbReference type="ARBA" id="ARBA00004156"/>
    </source>
</evidence>
<sequence>MTSLKAFIKSVRSCKTIADERNVVQKEAAAIRSSFRESSLDPHARRETILKLLYLFTLGERTHFGQIECVKLLASSKFTDKRLGYLGTMLLLDENQEVLTLVTNSINNDLNSANPYVVSLALSTLGNIASQEMARDLFQDIVKLLSSPVNNIRKKATICAMRIVAKAPELEEDFVEYSKKLFAESDSDALLATITFAIGLCQNNPALVPQYYYLVPRLVSELKSLGSTGFNLEYEVGGINNPFLQIKILQFLAILGSNNPETTEQMNDTLAQIATNTESSRSMGETVLYECVRTILAVAADSGLRTVGINIFGKFLASKEHNSRYVALNAMAPVAEIEPNAVQRHRNTILACLQDPDVSIRRSALELSYNLINEQTVRVIVRELLAHLEVCDKEFKAGISTQICSAADRFAPDRKWHIDTMIRVLSLSGNYTPEEVLAGFLVLVANSPDLQLYTAQKLFGATKADISQEALVIAAIWVIGEFGDKMIVGTKTEAFETYPDMIINEDTLIDLYSTVLDSQYTSAAIEKYTLTSLIKLSVRLNSPSSTERIRRLIQRFSKALDVDIQERSVEYSNLFGHNDVRRSAAAPMPVPEIKVLERVLKSSANKLKAKPVTKSNADLLLDLMGDEPSQVASTVSATGGPTAGADLLGMNDSEPSASTTDANKNIQDILGLFGDASGPSAVANVSGPYSVTSEEEGYVDENLRMTLEGQREDGVPGLTVLVRFYNVSGSGELNDISLAAAVSKGLKIQVLPIASTSIGNGASTVQKLKVTGPSGMNVKFRLKLGYTMNGSSKESQITFAKFPAGIL</sequence>
<name>A0A1E4TF43_9ASCO</name>
<evidence type="ECO:0000256" key="8">
    <source>
        <dbReference type="ARBA" id="ARBA00023329"/>
    </source>
</evidence>
<dbReference type="InterPro" id="IPR008152">
    <property type="entry name" value="Clathrin_a/b/g-adaptin_app_Ig"/>
</dbReference>
<dbReference type="GO" id="GO:0016192">
    <property type="term" value="P:vesicle-mediated transport"/>
    <property type="evidence" value="ECO:0007669"/>
    <property type="project" value="InterPro"/>
</dbReference>
<keyword evidence="5 9" id="KW-0653">Protein transport</keyword>
<comment type="subcellular location">
    <subcellularLocation>
        <location evidence="1">Cytoplasmic vesicle membrane</location>
    </subcellularLocation>
    <subcellularLocation>
        <location evidence="2">Golgi apparatus</location>
    </subcellularLocation>
</comment>
<dbReference type="SMART" id="SM00809">
    <property type="entry name" value="Alpha_adaptinC2"/>
    <property type="match status" value="1"/>
</dbReference>
<dbReference type="InterPro" id="IPR016024">
    <property type="entry name" value="ARM-type_fold"/>
</dbReference>
<dbReference type="EMBL" id="KV453842">
    <property type="protein sequence ID" value="ODV90395.1"/>
    <property type="molecule type" value="Genomic_DNA"/>
</dbReference>
<dbReference type="GO" id="GO:0030121">
    <property type="term" value="C:AP-1 adaptor complex"/>
    <property type="evidence" value="ECO:0007669"/>
    <property type="project" value="InterPro"/>
</dbReference>
<keyword evidence="7 9" id="KW-0472">Membrane</keyword>
<dbReference type="Gene3D" id="1.25.10.10">
    <property type="entry name" value="Leucine-rich Repeat Variant"/>
    <property type="match status" value="1"/>
</dbReference>
<dbReference type="Pfam" id="PF01602">
    <property type="entry name" value="Adaptin_N"/>
    <property type="match status" value="1"/>
</dbReference>
<dbReference type="Gene3D" id="2.60.40.1230">
    <property type="match status" value="1"/>
</dbReference>
<accession>A0A1E4TF43</accession>
<evidence type="ECO:0000256" key="4">
    <source>
        <dbReference type="ARBA" id="ARBA00022448"/>
    </source>
</evidence>
<gene>
    <name evidence="11" type="ORF">CANCADRAFT_106214</name>
</gene>
<dbReference type="GO" id="GO:0005829">
    <property type="term" value="C:cytosol"/>
    <property type="evidence" value="ECO:0007669"/>
    <property type="project" value="GOC"/>
</dbReference>
<dbReference type="InterPro" id="IPR008153">
    <property type="entry name" value="GAE_dom"/>
</dbReference>
<dbReference type="GO" id="GO:0006886">
    <property type="term" value="P:intracellular protein transport"/>
    <property type="evidence" value="ECO:0007669"/>
    <property type="project" value="UniProtKB-UniRule"/>
</dbReference>
<evidence type="ECO:0000259" key="10">
    <source>
        <dbReference type="PROSITE" id="PS50180"/>
    </source>
</evidence>
<reference evidence="12" key="1">
    <citation type="submission" date="2016-02" db="EMBL/GenBank/DDBJ databases">
        <title>Comparative genomics of biotechnologically important yeasts.</title>
        <authorList>
            <consortium name="DOE Joint Genome Institute"/>
            <person name="Riley R."/>
            <person name="Haridas S."/>
            <person name="Wolfe K.H."/>
            <person name="Lopes M.R."/>
            <person name="Hittinger C.T."/>
            <person name="Goker M."/>
            <person name="Salamov A."/>
            <person name="Wisecaver J."/>
            <person name="Long T.M."/>
            <person name="Aerts A.L."/>
            <person name="Barry K."/>
            <person name="Choi C."/>
            <person name="Clum A."/>
            <person name="Coughlan A.Y."/>
            <person name="Deshpande S."/>
            <person name="Douglass A.P."/>
            <person name="Hanson S.J."/>
            <person name="Klenk H.-P."/>
            <person name="Labutti K."/>
            <person name="Lapidus A."/>
            <person name="Lindquist E."/>
            <person name="Lipzen A."/>
            <person name="Meier-Kolthoff J.P."/>
            <person name="Ohm R.A."/>
            <person name="Otillar R.P."/>
            <person name="Pangilinan J."/>
            <person name="Peng Y."/>
            <person name="Rokas A."/>
            <person name="Rosa C.A."/>
            <person name="Scheuner C."/>
            <person name="Sibirny A.A."/>
            <person name="Slot J.C."/>
            <person name="Stielow J.B."/>
            <person name="Sun H."/>
            <person name="Kurtzman C.P."/>
            <person name="Blackwell M."/>
            <person name="Jeffries T.W."/>
            <person name="Grigoriev I.V."/>
        </authorList>
    </citation>
    <scope>NUCLEOTIDE SEQUENCE [LARGE SCALE GENOMIC DNA]</scope>
    <source>
        <strain evidence="12">NRRL Y-17796</strain>
    </source>
</reference>
<comment type="similarity">
    <text evidence="3 9">Belongs to the adaptor complexes large subunit family.</text>
</comment>
<evidence type="ECO:0000313" key="12">
    <source>
        <dbReference type="Proteomes" id="UP000095023"/>
    </source>
</evidence>
<keyword evidence="12" id="KW-1185">Reference proteome</keyword>
<feature type="domain" description="GAE" evidence="10">
    <location>
        <begin position="690"/>
        <end position="803"/>
    </location>
</feature>
<evidence type="ECO:0000313" key="11">
    <source>
        <dbReference type="EMBL" id="ODV90395.1"/>
    </source>
</evidence>
<dbReference type="PANTHER" id="PTHR22780">
    <property type="entry name" value="ADAPTIN, ALPHA/GAMMA/EPSILON"/>
    <property type="match status" value="1"/>
</dbReference>
<dbReference type="InterPro" id="IPR013041">
    <property type="entry name" value="Clathrin_app_Ig-like_sf"/>
</dbReference>
<keyword evidence="8 9" id="KW-0968">Cytoplasmic vesicle</keyword>
<dbReference type="InterPro" id="IPR002553">
    <property type="entry name" value="Clathrin/coatomer_adapt-like_N"/>
</dbReference>
<keyword evidence="6 9" id="KW-0333">Golgi apparatus</keyword>
<dbReference type="PROSITE" id="PS50180">
    <property type="entry name" value="GAE"/>
    <property type="match status" value="1"/>
</dbReference>
<dbReference type="Pfam" id="PF02883">
    <property type="entry name" value="Alpha_adaptinC2"/>
    <property type="match status" value="1"/>
</dbReference>
<evidence type="ECO:0000256" key="9">
    <source>
        <dbReference type="PIRNR" id="PIRNR037094"/>
    </source>
</evidence>
<dbReference type="InterPro" id="IPR017107">
    <property type="entry name" value="AP1_complex_gsu"/>
</dbReference>
<dbReference type="InterPro" id="IPR050840">
    <property type="entry name" value="Adaptor_Complx_Large_Subunit"/>
</dbReference>
<evidence type="ECO:0000256" key="5">
    <source>
        <dbReference type="ARBA" id="ARBA00022927"/>
    </source>
</evidence>
<evidence type="ECO:0000256" key="3">
    <source>
        <dbReference type="ARBA" id="ARBA00006613"/>
    </source>
</evidence>
<dbReference type="OrthoDB" id="28053at2759"/>
<dbReference type="GO" id="GO:0016482">
    <property type="term" value="P:cytosolic transport"/>
    <property type="evidence" value="ECO:0007669"/>
    <property type="project" value="UniProtKB-ARBA"/>
</dbReference>
<protein>
    <recommendedName>
        <fullName evidence="9">AP-1 complex subunit gamma</fullName>
    </recommendedName>
</protein>
<evidence type="ECO:0000256" key="6">
    <source>
        <dbReference type="ARBA" id="ARBA00023034"/>
    </source>
</evidence>
<keyword evidence="4 9" id="KW-0813">Transport</keyword>
<evidence type="ECO:0000256" key="2">
    <source>
        <dbReference type="ARBA" id="ARBA00004555"/>
    </source>
</evidence>